<keyword evidence="2" id="KW-1185">Reference proteome</keyword>
<evidence type="ECO:0000313" key="1">
    <source>
        <dbReference type="EMBL" id="SEI95465.1"/>
    </source>
</evidence>
<dbReference type="OrthoDB" id="9811413at2"/>
<accession>A0A1H6V5F1</accession>
<dbReference type="STRING" id="408657.SAMN04487995_2719"/>
<dbReference type="AlphaFoldDB" id="A0A1H6V5F1"/>
<dbReference type="Proteomes" id="UP000199532">
    <property type="component" value="Unassembled WGS sequence"/>
</dbReference>
<dbReference type="EMBL" id="FNXY01000004">
    <property type="protein sequence ID" value="SEI95465.1"/>
    <property type="molecule type" value="Genomic_DNA"/>
</dbReference>
<organism evidence="1 2">
    <name type="scientific">Dyadobacter koreensis</name>
    <dbReference type="NCBI Taxonomy" id="408657"/>
    <lineage>
        <taxon>Bacteria</taxon>
        <taxon>Pseudomonadati</taxon>
        <taxon>Bacteroidota</taxon>
        <taxon>Cytophagia</taxon>
        <taxon>Cytophagales</taxon>
        <taxon>Spirosomataceae</taxon>
        <taxon>Dyadobacter</taxon>
    </lineage>
</organism>
<name>A0A1H6V5F1_9BACT</name>
<reference evidence="1 2" key="1">
    <citation type="submission" date="2016-10" db="EMBL/GenBank/DDBJ databases">
        <authorList>
            <person name="de Groot N.N."/>
        </authorList>
    </citation>
    <scope>NUCLEOTIDE SEQUENCE [LARGE SCALE GENOMIC DNA]</scope>
    <source>
        <strain evidence="1 2">DSM 19938</strain>
    </source>
</reference>
<sequence length="72" mass="8215">MSRESAQLSLESSLTYLTSNFASYNYRANKTIVEWLKNRPAELIGKEISSNFTSLKQSLTSIQEQRPNDIQS</sequence>
<proteinExistence type="predicted"/>
<gene>
    <name evidence="1" type="ORF">SAMN04487995_2719</name>
</gene>
<evidence type="ECO:0000313" key="2">
    <source>
        <dbReference type="Proteomes" id="UP000199532"/>
    </source>
</evidence>
<protein>
    <submittedName>
        <fullName evidence="1">Uncharacterized protein</fullName>
    </submittedName>
</protein>
<dbReference type="RefSeq" id="WP_143072095.1">
    <property type="nucleotide sequence ID" value="NZ_FNXY01000004.1"/>
</dbReference>